<reference evidence="1 2" key="2">
    <citation type="journal article" date="2016" name="ISME J.">
        <title>Physiological and genomic characterization of two novel marine thaumarchaeal strains indicates niche differentiation.</title>
        <authorList>
            <person name="Bayer B."/>
            <person name="Vojvoda J."/>
            <person name="Offre P."/>
            <person name="Alves R.J."/>
            <person name="Elisabeth N.H."/>
            <person name="Garcia J.A."/>
            <person name="Volland J.M."/>
            <person name="Srivastava A."/>
            <person name="Schleper C."/>
            <person name="Herndl G.J."/>
        </authorList>
    </citation>
    <scope>NUCLEOTIDE SEQUENCE [LARGE SCALE GENOMIC DNA]</scope>
    <source>
        <strain evidence="1 2">D3C</strain>
    </source>
</reference>
<dbReference type="GeneID" id="41600230"/>
<sequence>MYFRILEQLQMNLYDKKVIKCSNCKKTVGEIDMDVQIVDVLCKKCKKKIAQNETSYNYLDKRMIETIMP</sequence>
<name>A0A0C5CAT2_9ARCH</name>
<reference evidence="1 2" key="3">
    <citation type="journal article" date="2019" name="Int. J. Syst. Evol. Microbiol.">
        <title>Nitrosopumilus adriaticus sp. nov. and Nitrosopumilus piranensis sp. nov., two ammonia-oxidizing archaea from the Adriatic Sea and members of the class Nitrososphaeria.</title>
        <authorList>
            <person name="Bayer B."/>
            <person name="Vojvoda J."/>
            <person name="Reinthaler T."/>
            <person name="Reyes C."/>
            <person name="Pinto M."/>
            <person name="Herndl G.J."/>
        </authorList>
    </citation>
    <scope>NUCLEOTIDE SEQUENCE [LARGE SCALE GENOMIC DNA]</scope>
    <source>
        <strain evidence="1 2">D3C</strain>
    </source>
</reference>
<dbReference type="HOGENOM" id="CLU_2765853_0_0_2"/>
<reference evidence="2" key="1">
    <citation type="submission" date="2015-02" db="EMBL/GenBank/DDBJ databases">
        <title>Characterization of two novel Thaumarchaeota isolated from the Northern Adriatic Sea.</title>
        <authorList>
            <person name="Bayer B."/>
            <person name="Vojvoda J."/>
            <person name="Offre P."/>
            <person name="Srivastava A."/>
            <person name="Elisabeth N."/>
            <person name="Garcia J.A.L."/>
            <person name="Schleper C."/>
            <person name="Herndl G.J."/>
        </authorList>
    </citation>
    <scope>NUCLEOTIDE SEQUENCE [LARGE SCALE GENOMIC DNA]</scope>
    <source>
        <strain evidence="2">D3C</strain>
    </source>
</reference>
<proteinExistence type="predicted"/>
<dbReference type="RefSeq" id="WP_148703164.1">
    <property type="nucleotide sequence ID" value="NZ_CP010868.1"/>
</dbReference>
<accession>A0A0C5CAT2</accession>
<keyword evidence="2" id="KW-1185">Reference proteome</keyword>
<dbReference type="Proteomes" id="UP000032027">
    <property type="component" value="Chromosome"/>
</dbReference>
<dbReference type="KEGG" id="nid:NPIRD3C_1080"/>
<dbReference type="AlphaFoldDB" id="A0A0C5CAT2"/>
<gene>
    <name evidence="1" type="ORF">NPIRD3C_1080</name>
</gene>
<dbReference type="STRING" id="1582439.NPIRD3C_1080"/>
<evidence type="ECO:0000313" key="2">
    <source>
        <dbReference type="Proteomes" id="UP000032027"/>
    </source>
</evidence>
<protein>
    <submittedName>
        <fullName evidence="1">Uncharacterized protein</fullName>
    </submittedName>
</protein>
<organism evidence="1 2">
    <name type="scientific">Nitrosopumilus piranensis</name>
    <dbReference type="NCBI Taxonomy" id="1582439"/>
    <lineage>
        <taxon>Archaea</taxon>
        <taxon>Nitrososphaerota</taxon>
        <taxon>Nitrososphaeria</taxon>
        <taxon>Nitrosopumilales</taxon>
        <taxon>Nitrosopumilaceae</taxon>
        <taxon>Nitrosopumilus</taxon>
    </lineage>
</organism>
<dbReference type="PATRIC" id="fig|1582439.9.peg.1111"/>
<dbReference type="EMBL" id="CP010868">
    <property type="protein sequence ID" value="AJM92292.1"/>
    <property type="molecule type" value="Genomic_DNA"/>
</dbReference>
<evidence type="ECO:0000313" key="1">
    <source>
        <dbReference type="EMBL" id="AJM92292.1"/>
    </source>
</evidence>